<name>A0AAU9MNC0_9ASTR</name>
<reference evidence="2 3" key="1">
    <citation type="submission" date="2022-01" db="EMBL/GenBank/DDBJ databases">
        <authorList>
            <person name="Xiong W."/>
            <person name="Schranz E."/>
        </authorList>
    </citation>
    <scope>NUCLEOTIDE SEQUENCE [LARGE SCALE GENOMIC DNA]</scope>
</reference>
<dbReference type="AlphaFoldDB" id="A0AAU9MNC0"/>
<evidence type="ECO:0000313" key="2">
    <source>
        <dbReference type="EMBL" id="CAH1427081.1"/>
    </source>
</evidence>
<organism evidence="2 3">
    <name type="scientific">Lactuca virosa</name>
    <dbReference type="NCBI Taxonomy" id="75947"/>
    <lineage>
        <taxon>Eukaryota</taxon>
        <taxon>Viridiplantae</taxon>
        <taxon>Streptophyta</taxon>
        <taxon>Embryophyta</taxon>
        <taxon>Tracheophyta</taxon>
        <taxon>Spermatophyta</taxon>
        <taxon>Magnoliopsida</taxon>
        <taxon>eudicotyledons</taxon>
        <taxon>Gunneridae</taxon>
        <taxon>Pentapetalae</taxon>
        <taxon>asterids</taxon>
        <taxon>campanulids</taxon>
        <taxon>Asterales</taxon>
        <taxon>Asteraceae</taxon>
        <taxon>Cichorioideae</taxon>
        <taxon>Cichorieae</taxon>
        <taxon>Lactucinae</taxon>
        <taxon>Lactuca</taxon>
    </lineage>
</organism>
<sequence length="81" mass="9448">MRSMGTAEKEENEGKREDLWGLARPKEEATKLWWPSVGADGSCRAENKGEELGRLWLIHLTEKRRKNNGDDLFFDWIRSTL</sequence>
<gene>
    <name evidence="2" type="ORF">LVIROSA_LOCUS14121</name>
</gene>
<feature type="compositionally biased region" description="Basic and acidic residues" evidence="1">
    <location>
        <begin position="7"/>
        <end position="21"/>
    </location>
</feature>
<comment type="caution">
    <text evidence="2">The sequence shown here is derived from an EMBL/GenBank/DDBJ whole genome shotgun (WGS) entry which is preliminary data.</text>
</comment>
<evidence type="ECO:0000313" key="3">
    <source>
        <dbReference type="Proteomes" id="UP001157418"/>
    </source>
</evidence>
<keyword evidence="3" id="KW-1185">Reference proteome</keyword>
<accession>A0AAU9MNC0</accession>
<dbReference type="EMBL" id="CAKMRJ010002223">
    <property type="protein sequence ID" value="CAH1427081.1"/>
    <property type="molecule type" value="Genomic_DNA"/>
</dbReference>
<feature type="region of interest" description="Disordered" evidence="1">
    <location>
        <begin position="1"/>
        <end position="21"/>
    </location>
</feature>
<dbReference type="Proteomes" id="UP001157418">
    <property type="component" value="Unassembled WGS sequence"/>
</dbReference>
<evidence type="ECO:0000256" key="1">
    <source>
        <dbReference type="SAM" id="MobiDB-lite"/>
    </source>
</evidence>
<protein>
    <submittedName>
        <fullName evidence="2">Uncharacterized protein</fullName>
    </submittedName>
</protein>
<proteinExistence type="predicted"/>